<dbReference type="SUPFAM" id="SSF50978">
    <property type="entry name" value="WD40 repeat-like"/>
    <property type="match status" value="1"/>
</dbReference>
<evidence type="ECO:0000256" key="3">
    <source>
        <dbReference type="PROSITE-ProRule" id="PRU00221"/>
    </source>
</evidence>
<dbReference type="SMART" id="SM00320">
    <property type="entry name" value="WD40"/>
    <property type="match status" value="4"/>
</dbReference>
<dbReference type="Pfam" id="PF00400">
    <property type="entry name" value="WD40"/>
    <property type="match status" value="4"/>
</dbReference>
<keyword evidence="5" id="KW-0472">Membrane</keyword>
<evidence type="ECO:0008006" key="8">
    <source>
        <dbReference type="Google" id="ProtNLM"/>
    </source>
</evidence>
<protein>
    <recommendedName>
        <fullName evidence="8">Anaphase-promoting complex subunit 4 WD40 domain-containing protein</fullName>
    </recommendedName>
</protein>
<feature type="repeat" description="WD" evidence="3">
    <location>
        <begin position="338"/>
        <end position="376"/>
    </location>
</feature>
<dbReference type="InterPro" id="IPR020472">
    <property type="entry name" value="WD40_PAC1"/>
</dbReference>
<keyword evidence="1 3" id="KW-0853">WD repeat</keyword>
<keyword evidence="7" id="KW-1185">Reference proteome</keyword>
<dbReference type="Gene3D" id="2.130.10.10">
    <property type="entry name" value="YVTN repeat-like/Quinoprotein amine dehydrogenase"/>
    <property type="match status" value="4"/>
</dbReference>
<keyword evidence="5" id="KW-0812">Transmembrane</keyword>
<dbReference type="InterPro" id="IPR036322">
    <property type="entry name" value="WD40_repeat_dom_sf"/>
</dbReference>
<dbReference type="Proteomes" id="UP000287171">
    <property type="component" value="Unassembled WGS sequence"/>
</dbReference>
<dbReference type="PROSITE" id="PS50294">
    <property type="entry name" value="WD_REPEATS_REGION"/>
    <property type="match status" value="4"/>
</dbReference>
<evidence type="ECO:0000256" key="4">
    <source>
        <dbReference type="SAM" id="MobiDB-lite"/>
    </source>
</evidence>
<dbReference type="EMBL" id="BIFT01000001">
    <property type="protein sequence ID" value="GCE28747.1"/>
    <property type="molecule type" value="Genomic_DNA"/>
</dbReference>
<dbReference type="PANTHER" id="PTHR19879">
    <property type="entry name" value="TRANSCRIPTION INITIATION FACTOR TFIID"/>
    <property type="match status" value="1"/>
</dbReference>
<feature type="repeat" description="WD" evidence="3">
    <location>
        <begin position="124"/>
        <end position="153"/>
    </location>
</feature>
<evidence type="ECO:0000313" key="7">
    <source>
        <dbReference type="Proteomes" id="UP000287171"/>
    </source>
</evidence>
<dbReference type="InterPro" id="IPR019775">
    <property type="entry name" value="WD40_repeat_CS"/>
</dbReference>
<organism evidence="6 7">
    <name type="scientific">Dictyobacter alpinus</name>
    <dbReference type="NCBI Taxonomy" id="2014873"/>
    <lineage>
        <taxon>Bacteria</taxon>
        <taxon>Bacillati</taxon>
        <taxon>Chloroflexota</taxon>
        <taxon>Ktedonobacteria</taxon>
        <taxon>Ktedonobacterales</taxon>
        <taxon>Dictyobacteraceae</taxon>
        <taxon>Dictyobacter</taxon>
    </lineage>
</organism>
<evidence type="ECO:0000256" key="1">
    <source>
        <dbReference type="ARBA" id="ARBA00022574"/>
    </source>
</evidence>
<dbReference type="InterPro" id="IPR001680">
    <property type="entry name" value="WD40_rpt"/>
</dbReference>
<dbReference type="OrthoDB" id="494465at2"/>
<dbReference type="PANTHER" id="PTHR19879:SF9">
    <property type="entry name" value="TRANSCRIPTION INITIATION FACTOR TFIID SUBUNIT 5"/>
    <property type="match status" value="1"/>
</dbReference>
<accession>A0A402BBU6</accession>
<dbReference type="InterPro" id="IPR015943">
    <property type="entry name" value="WD40/YVTN_repeat-like_dom_sf"/>
</dbReference>
<dbReference type="PRINTS" id="PR00320">
    <property type="entry name" value="GPROTEINBRPT"/>
</dbReference>
<keyword evidence="2" id="KW-0677">Repeat</keyword>
<feature type="repeat" description="WD" evidence="3">
    <location>
        <begin position="209"/>
        <end position="245"/>
    </location>
</feature>
<reference evidence="7" key="1">
    <citation type="submission" date="2018-12" db="EMBL/GenBank/DDBJ databases">
        <title>Tengunoibacter tsumagoiensis gen. nov., sp. nov., Dictyobacter kobayashii sp. nov., D. alpinus sp. nov., and D. joshuensis sp. nov. and description of Dictyobacteraceae fam. nov. within the order Ktedonobacterales isolated from Tengu-no-mugimeshi.</title>
        <authorList>
            <person name="Wang C.M."/>
            <person name="Zheng Y."/>
            <person name="Sakai Y."/>
            <person name="Toyoda A."/>
            <person name="Minakuchi Y."/>
            <person name="Abe K."/>
            <person name="Yokota A."/>
            <person name="Yabe S."/>
        </authorList>
    </citation>
    <scope>NUCLEOTIDE SEQUENCE [LARGE SCALE GENOMIC DNA]</scope>
    <source>
        <strain evidence="7">Uno16</strain>
    </source>
</reference>
<evidence type="ECO:0000256" key="5">
    <source>
        <dbReference type="SAM" id="Phobius"/>
    </source>
</evidence>
<keyword evidence="5" id="KW-1133">Transmembrane helix</keyword>
<evidence type="ECO:0000313" key="6">
    <source>
        <dbReference type="EMBL" id="GCE28747.1"/>
    </source>
</evidence>
<feature type="compositionally biased region" description="Polar residues" evidence="4">
    <location>
        <begin position="1"/>
        <end position="11"/>
    </location>
</feature>
<feature type="repeat" description="WD" evidence="3">
    <location>
        <begin position="61"/>
        <end position="102"/>
    </location>
</feature>
<comment type="caution">
    <text evidence="6">The sequence shown here is derived from an EMBL/GenBank/DDBJ whole genome shotgun (WGS) entry which is preliminary data.</text>
</comment>
<proteinExistence type="predicted"/>
<feature type="transmembrane region" description="Helical" evidence="5">
    <location>
        <begin position="31"/>
        <end position="51"/>
    </location>
</feature>
<evidence type="ECO:0000256" key="2">
    <source>
        <dbReference type="ARBA" id="ARBA00022737"/>
    </source>
</evidence>
<dbReference type="CDD" id="cd00200">
    <property type="entry name" value="WD40"/>
    <property type="match status" value="1"/>
</dbReference>
<dbReference type="RefSeq" id="WP_126628928.1">
    <property type="nucleotide sequence ID" value="NZ_BIFT01000001.1"/>
</dbReference>
<feature type="region of interest" description="Disordered" evidence="4">
    <location>
        <begin position="1"/>
        <end position="25"/>
    </location>
</feature>
<dbReference type="AlphaFoldDB" id="A0A402BBU6"/>
<gene>
    <name evidence="6" type="ORF">KDA_42310</name>
</gene>
<dbReference type="PROSITE" id="PS50082">
    <property type="entry name" value="WD_REPEATS_2"/>
    <property type="match status" value="4"/>
</dbReference>
<name>A0A402BBU6_9CHLR</name>
<sequence length="376" mass="41245">MSGQQQQGLQMPSSSPPPASPGRRSISRRDLLIGGAAAAAGIYVTGSSLWWTNTLHPQYIYRGHTGAVNTVGWSPDGKRIASGSDDNTIHMWKTADGSLDYIYYGHTDIHTYEPATEANSHVSVGKLVWSPDGRYIASSATDCTVKVWQTSDGINSNFNLFPLSSDNASIPIAWSADSQLIALGYWDNANETPTVWIWNVVSDKYPSNFYGHTDTISAVAWSPDNKLIATASNDLSVRIWNAKTGVSNFRINCDKNTDAIAWSPDSKHIAYLQQNSVLILDASTGIAVNNWPEVGLDKPIAWSPNGKWIATAISPFWLPGIHLVRIRDVSSGAHYCTYSEHQDRVNSITWSPDSTRIASADQAKTIHVWEPRKSLL</sequence>
<dbReference type="PROSITE" id="PS00678">
    <property type="entry name" value="WD_REPEATS_1"/>
    <property type="match status" value="1"/>
</dbReference>